<dbReference type="InterPro" id="IPR011075">
    <property type="entry name" value="TetR_C"/>
</dbReference>
<comment type="caution">
    <text evidence="4">The sequence shown here is derived from an EMBL/GenBank/DDBJ whole genome shotgun (WGS) entry which is preliminary data.</text>
</comment>
<keyword evidence="1" id="KW-0805">Transcription regulation</keyword>
<evidence type="ECO:0000313" key="5">
    <source>
        <dbReference type="Proteomes" id="UP001596548"/>
    </source>
</evidence>
<organism evidence="4 5">
    <name type="scientific">Paractinoplanes rhizophilus</name>
    <dbReference type="NCBI Taxonomy" id="1416877"/>
    <lineage>
        <taxon>Bacteria</taxon>
        <taxon>Bacillati</taxon>
        <taxon>Actinomycetota</taxon>
        <taxon>Actinomycetes</taxon>
        <taxon>Micromonosporales</taxon>
        <taxon>Micromonosporaceae</taxon>
        <taxon>Paractinoplanes</taxon>
    </lineage>
</organism>
<evidence type="ECO:0000259" key="3">
    <source>
        <dbReference type="Pfam" id="PF16859"/>
    </source>
</evidence>
<evidence type="ECO:0000256" key="2">
    <source>
        <dbReference type="ARBA" id="ARBA00023163"/>
    </source>
</evidence>
<feature type="domain" description="Tetracyclin repressor-like C-terminal" evidence="3">
    <location>
        <begin position="15"/>
        <end position="125"/>
    </location>
</feature>
<gene>
    <name evidence="4" type="ORF">ACFQS1_15755</name>
</gene>
<dbReference type="EMBL" id="JBHTBJ010000009">
    <property type="protein sequence ID" value="MFC7275444.1"/>
    <property type="molecule type" value="Genomic_DNA"/>
</dbReference>
<reference evidence="5" key="1">
    <citation type="journal article" date="2019" name="Int. J. Syst. Evol. Microbiol.">
        <title>The Global Catalogue of Microorganisms (GCM) 10K type strain sequencing project: providing services to taxonomists for standard genome sequencing and annotation.</title>
        <authorList>
            <consortium name="The Broad Institute Genomics Platform"/>
            <consortium name="The Broad Institute Genome Sequencing Center for Infectious Disease"/>
            <person name="Wu L."/>
            <person name="Ma J."/>
        </authorList>
    </citation>
    <scope>NUCLEOTIDE SEQUENCE [LARGE SCALE GENOMIC DNA]</scope>
    <source>
        <strain evidence="5">XZYJT-10</strain>
    </source>
</reference>
<keyword evidence="5" id="KW-1185">Reference proteome</keyword>
<dbReference type="InterPro" id="IPR036271">
    <property type="entry name" value="Tet_transcr_reg_TetR-rel_C_sf"/>
</dbReference>
<sequence>MRAASRAKADLHIPIPDEGSYPADLRAFLAAAFALGSKPRVIETLRALMAEAQINPAFGERFRTGFLQRRRDALAVLVDRARTRGDLPPTPRAGTIAGIVFGVIWCRVLATREPVDDSLVDELVSVLGAGDTPTRASASRR</sequence>
<evidence type="ECO:0000256" key="1">
    <source>
        <dbReference type="ARBA" id="ARBA00023015"/>
    </source>
</evidence>
<dbReference type="Gene3D" id="1.10.357.10">
    <property type="entry name" value="Tetracycline Repressor, domain 2"/>
    <property type="match status" value="1"/>
</dbReference>
<name>A0ABW2HUH9_9ACTN</name>
<accession>A0ABW2HUH9</accession>
<proteinExistence type="predicted"/>
<dbReference type="Proteomes" id="UP001596548">
    <property type="component" value="Unassembled WGS sequence"/>
</dbReference>
<keyword evidence="2" id="KW-0804">Transcription</keyword>
<dbReference type="RefSeq" id="WP_378968550.1">
    <property type="nucleotide sequence ID" value="NZ_JBHTBJ010000009.1"/>
</dbReference>
<protein>
    <submittedName>
        <fullName evidence="4">TetR-like C-terminal domain-containing protein</fullName>
    </submittedName>
</protein>
<evidence type="ECO:0000313" key="4">
    <source>
        <dbReference type="EMBL" id="MFC7275444.1"/>
    </source>
</evidence>
<dbReference type="Pfam" id="PF16859">
    <property type="entry name" value="TetR_C_11"/>
    <property type="match status" value="1"/>
</dbReference>
<dbReference type="SUPFAM" id="SSF48498">
    <property type="entry name" value="Tetracyclin repressor-like, C-terminal domain"/>
    <property type="match status" value="1"/>
</dbReference>